<evidence type="ECO:0000256" key="2">
    <source>
        <dbReference type="ARBA" id="ARBA00022438"/>
    </source>
</evidence>
<feature type="binding site" evidence="6">
    <location>
        <position position="202"/>
    </location>
    <ligand>
        <name>a divalent metal cation</name>
        <dbReference type="ChEBI" id="CHEBI:60240"/>
        <label>2</label>
        <note>catalytic</note>
    </ligand>
</feature>
<feature type="binding site" evidence="6">
    <location>
        <position position="77"/>
    </location>
    <ligand>
        <name>substrate</name>
    </ligand>
</feature>
<evidence type="ECO:0000256" key="6">
    <source>
        <dbReference type="HAMAP-Rule" id="MF_01974"/>
    </source>
</evidence>
<comment type="catalytic activity">
    <reaction evidence="6 7">
        <text>Release of N-terminal amino acids, preferentially methionine, from peptides and arylamides.</text>
        <dbReference type="EC" id="3.4.11.18"/>
    </reaction>
</comment>
<dbReference type="CDD" id="cd01086">
    <property type="entry name" value="MetAP1"/>
    <property type="match status" value="1"/>
</dbReference>
<dbReference type="PANTHER" id="PTHR43330">
    <property type="entry name" value="METHIONINE AMINOPEPTIDASE"/>
    <property type="match status" value="1"/>
</dbReference>
<dbReference type="HAMAP" id="MF_01974">
    <property type="entry name" value="MetAP_1"/>
    <property type="match status" value="1"/>
</dbReference>
<keyword evidence="4 6" id="KW-0479">Metal-binding</keyword>
<feature type="binding site" evidence="6">
    <location>
        <position position="176"/>
    </location>
    <ligand>
        <name>substrate</name>
    </ligand>
</feature>
<feature type="binding site" evidence="6">
    <location>
        <position position="106"/>
    </location>
    <ligand>
        <name>a divalent metal cation</name>
        <dbReference type="ChEBI" id="CHEBI:60240"/>
        <label>1</label>
    </ligand>
</feature>
<dbReference type="EMBL" id="JQZV01000006">
    <property type="protein sequence ID" value="KGN92923.1"/>
    <property type="molecule type" value="Genomic_DNA"/>
</dbReference>
<feature type="binding site" evidence="6">
    <location>
        <position position="169"/>
    </location>
    <ligand>
        <name>a divalent metal cation</name>
        <dbReference type="ChEBI" id="CHEBI:60240"/>
        <label>2</label>
        <note>catalytic</note>
    </ligand>
</feature>
<feature type="binding site" evidence="6">
    <location>
        <position position="233"/>
    </location>
    <ligand>
        <name>a divalent metal cation</name>
        <dbReference type="ChEBI" id="CHEBI:60240"/>
        <label>2</label>
        <note>catalytic</note>
    </ligand>
</feature>
<dbReference type="InterPro" id="IPR000994">
    <property type="entry name" value="Pept_M24"/>
</dbReference>
<dbReference type="NCBIfam" id="TIGR00500">
    <property type="entry name" value="met_pdase_I"/>
    <property type="match status" value="1"/>
</dbReference>
<keyword evidence="3 6" id="KW-0645">Protease</keyword>
<dbReference type="GO" id="GO:0004177">
    <property type="term" value="F:aminopeptidase activity"/>
    <property type="evidence" value="ECO:0007669"/>
    <property type="project" value="UniProtKB-KW"/>
</dbReference>
<dbReference type="EC" id="3.4.11.18" evidence="6 7"/>
<feature type="binding site" evidence="6">
    <location>
        <position position="106"/>
    </location>
    <ligand>
        <name>a divalent metal cation</name>
        <dbReference type="ChEBI" id="CHEBI:60240"/>
        <label>2</label>
        <note>catalytic</note>
    </ligand>
</feature>
<sequence>MVYLKTKEEIELLRAANQLVGRTLAEVAKHIKPGVSTKQLDTVANEFICDHGATPAFLGYAGFPGSICTSPNEYIVHGIPSDKVILKEGDIVSVDCGTKLMGFTGDSAFTFPVGEVSSEVKKLLNTTKDSLALGIEQLQVGRRLGDIGYAIQNYCEKAGFSVVREFVGHGIGREMHEEPQVPNYGRRGTGFQVKEGLCICIEPMINMGSKNIVNGDDGWSVWTRDRKYSAHFEHCVAVVDGKADVLSTFDYIYEVLGYQTF</sequence>
<dbReference type="PRINTS" id="PR00599">
    <property type="entry name" value="MAPEPTIDASE"/>
</dbReference>
<comment type="similarity">
    <text evidence="6">Belongs to the peptidase M24A family. Methionine aminopeptidase type 1 subfamily.</text>
</comment>
<name>A0ABR4XMD4_9PORP</name>
<keyword evidence="2 6" id="KW-0031">Aminopeptidase</keyword>
<accession>A0ABR4XMD4</accession>
<evidence type="ECO:0000313" key="10">
    <source>
        <dbReference type="Proteomes" id="UP000030101"/>
    </source>
</evidence>
<dbReference type="Gene3D" id="3.90.230.10">
    <property type="entry name" value="Creatinase/methionine aminopeptidase superfamily"/>
    <property type="match status" value="1"/>
</dbReference>
<dbReference type="SUPFAM" id="SSF55920">
    <property type="entry name" value="Creatinase/aminopeptidase"/>
    <property type="match status" value="1"/>
</dbReference>
<evidence type="ECO:0000256" key="1">
    <source>
        <dbReference type="ARBA" id="ARBA00002521"/>
    </source>
</evidence>
<comment type="caution">
    <text evidence="9">The sequence shown here is derived from an EMBL/GenBank/DDBJ whole genome shotgun (WGS) entry which is preliminary data.</text>
</comment>
<evidence type="ECO:0000256" key="5">
    <source>
        <dbReference type="ARBA" id="ARBA00022801"/>
    </source>
</evidence>
<dbReference type="InterPro" id="IPR002467">
    <property type="entry name" value="Pept_M24A_MAP1"/>
</dbReference>
<keyword evidence="5 6" id="KW-0378">Hydrolase</keyword>
<comment type="function">
    <text evidence="1 6">Removes the N-terminal methionine from nascent proteins. The N-terminal methionine is often cleaved when the second residue in the primary sequence is small and uncharged (Met-Ala-, Cys, Gly, Pro, Ser, Thr, or Val). Requires deformylation of the N(alpha)-formylated initiator methionine before it can be hydrolyzed.</text>
</comment>
<protein>
    <recommendedName>
        <fullName evidence="6 7">Methionine aminopeptidase</fullName>
        <shortName evidence="6">MAP</shortName>
        <shortName evidence="6">MetAP</shortName>
        <ecNumber evidence="6 7">3.4.11.18</ecNumber>
    </recommendedName>
    <alternativeName>
        <fullName evidence="6">Peptidase M</fullName>
    </alternativeName>
</protein>
<keyword evidence="10" id="KW-1185">Reference proteome</keyword>
<evidence type="ECO:0000256" key="7">
    <source>
        <dbReference type="RuleBase" id="RU003653"/>
    </source>
</evidence>
<feature type="binding site" evidence="6">
    <location>
        <position position="95"/>
    </location>
    <ligand>
        <name>a divalent metal cation</name>
        <dbReference type="ChEBI" id="CHEBI:60240"/>
        <label>1</label>
    </ligand>
</feature>
<evidence type="ECO:0000313" key="9">
    <source>
        <dbReference type="EMBL" id="KGN92923.1"/>
    </source>
</evidence>
<dbReference type="RefSeq" id="WP_036789588.1">
    <property type="nucleotide sequence ID" value="NZ_JQZV01000006.1"/>
</dbReference>
<comment type="cofactor">
    <cofactor evidence="6">
        <name>Co(2+)</name>
        <dbReference type="ChEBI" id="CHEBI:48828"/>
    </cofactor>
    <cofactor evidence="6">
        <name>Zn(2+)</name>
        <dbReference type="ChEBI" id="CHEBI:29105"/>
    </cofactor>
    <cofactor evidence="6">
        <name>Mn(2+)</name>
        <dbReference type="ChEBI" id="CHEBI:29035"/>
    </cofactor>
    <cofactor evidence="6">
        <name>Fe(2+)</name>
        <dbReference type="ChEBI" id="CHEBI:29033"/>
    </cofactor>
    <text evidence="6">Binds 2 divalent metal cations per subunit. Has a high-affinity and a low affinity metal-binding site. The true nature of the physiological cofactor is under debate. The enzyme is active with cobalt, zinc, manganese or divalent iron ions. Most likely, methionine aminopeptidases function as mononuclear Fe(2+)-metalloproteases under physiological conditions, and the catalytically relevant metal-binding site has been assigned to the histidine-containing high-affinity site.</text>
</comment>
<dbReference type="PANTHER" id="PTHR43330:SF27">
    <property type="entry name" value="METHIONINE AMINOPEPTIDASE"/>
    <property type="match status" value="1"/>
</dbReference>
<evidence type="ECO:0000256" key="3">
    <source>
        <dbReference type="ARBA" id="ARBA00022670"/>
    </source>
</evidence>
<proteinExistence type="inferred from homology"/>
<evidence type="ECO:0000259" key="8">
    <source>
        <dbReference type="Pfam" id="PF00557"/>
    </source>
</evidence>
<feature type="binding site" evidence="6">
    <location>
        <position position="233"/>
    </location>
    <ligand>
        <name>a divalent metal cation</name>
        <dbReference type="ChEBI" id="CHEBI:60240"/>
        <label>1</label>
    </ligand>
</feature>
<dbReference type="Proteomes" id="UP000030101">
    <property type="component" value="Unassembled WGS sequence"/>
</dbReference>
<reference evidence="9 10" key="1">
    <citation type="submission" date="2014-08" db="EMBL/GenBank/DDBJ databases">
        <title>Porphyromonas canoris strain:OH2762 Genome sequencing.</title>
        <authorList>
            <person name="Wallis C."/>
            <person name="Deusch O."/>
            <person name="O'Flynn C."/>
            <person name="Davis I."/>
            <person name="Jospin G."/>
            <person name="Darling A.E."/>
            <person name="Coil D.A."/>
            <person name="Alexiev A."/>
            <person name="Horsfall A."/>
            <person name="Kirkwood N."/>
            <person name="Harris S."/>
            <person name="Eisen J.A."/>
        </authorList>
    </citation>
    <scope>NUCLEOTIDE SEQUENCE [LARGE SCALE GENOMIC DNA]</scope>
    <source>
        <strain evidence="10">COT-108 OH2762</strain>
    </source>
</reference>
<gene>
    <name evidence="6" type="primary">map</name>
    <name evidence="9" type="ORF">HQ43_03355</name>
</gene>
<dbReference type="Pfam" id="PF00557">
    <property type="entry name" value="Peptidase_M24"/>
    <property type="match status" value="1"/>
</dbReference>
<organism evidence="9 10">
    <name type="scientific">Porphyromonas canoris</name>
    <dbReference type="NCBI Taxonomy" id="36875"/>
    <lineage>
        <taxon>Bacteria</taxon>
        <taxon>Pseudomonadati</taxon>
        <taxon>Bacteroidota</taxon>
        <taxon>Bacteroidia</taxon>
        <taxon>Bacteroidales</taxon>
        <taxon>Porphyromonadaceae</taxon>
        <taxon>Porphyromonas</taxon>
    </lineage>
</organism>
<evidence type="ECO:0000256" key="4">
    <source>
        <dbReference type="ARBA" id="ARBA00022723"/>
    </source>
</evidence>
<dbReference type="InterPro" id="IPR001714">
    <property type="entry name" value="Pept_M24_MAP"/>
</dbReference>
<feature type="domain" description="Peptidase M24" evidence="8">
    <location>
        <begin position="11"/>
        <end position="239"/>
    </location>
</feature>
<comment type="subunit">
    <text evidence="6">Monomer.</text>
</comment>
<dbReference type="InterPro" id="IPR036005">
    <property type="entry name" value="Creatinase/aminopeptidase-like"/>
</dbReference>
<dbReference type="PROSITE" id="PS00680">
    <property type="entry name" value="MAP_1"/>
    <property type="match status" value="1"/>
</dbReference>